<name>A0A840WL04_9ACTN</name>
<dbReference type="EMBL" id="JACHDO010000001">
    <property type="protein sequence ID" value="MBB5492347.1"/>
    <property type="molecule type" value="Genomic_DNA"/>
</dbReference>
<dbReference type="InterPro" id="IPR003675">
    <property type="entry name" value="Rce1/LyrA-like_dom"/>
</dbReference>
<dbReference type="AlphaFoldDB" id="A0A840WL04"/>
<evidence type="ECO:0000256" key="2">
    <source>
        <dbReference type="SAM" id="Phobius"/>
    </source>
</evidence>
<keyword evidence="2" id="KW-0812">Transmembrane</keyword>
<dbReference type="PANTHER" id="PTHR36435:SF1">
    <property type="entry name" value="CAAX AMINO TERMINAL PROTEASE FAMILY PROTEIN"/>
    <property type="match status" value="1"/>
</dbReference>
<reference evidence="4 5" key="1">
    <citation type="submission" date="2020-08" db="EMBL/GenBank/DDBJ databases">
        <title>Sequencing the genomes of 1000 actinobacteria strains.</title>
        <authorList>
            <person name="Klenk H.-P."/>
        </authorList>
    </citation>
    <scope>NUCLEOTIDE SEQUENCE [LARGE SCALE GENOMIC DNA]</scope>
    <source>
        <strain evidence="4 5">DSM 44598</strain>
    </source>
</reference>
<feature type="transmembrane region" description="Helical" evidence="2">
    <location>
        <begin position="169"/>
        <end position="187"/>
    </location>
</feature>
<feature type="domain" description="CAAX prenyl protease 2/Lysostaphin resistance protein A-like" evidence="3">
    <location>
        <begin position="151"/>
        <end position="237"/>
    </location>
</feature>
<protein>
    <recommendedName>
        <fullName evidence="3">CAAX prenyl protease 2/Lysostaphin resistance protein A-like domain-containing protein</fullName>
    </recommendedName>
</protein>
<evidence type="ECO:0000313" key="5">
    <source>
        <dbReference type="Proteomes" id="UP000579647"/>
    </source>
</evidence>
<feature type="transmembrane region" description="Helical" evidence="2">
    <location>
        <begin position="68"/>
        <end position="88"/>
    </location>
</feature>
<evidence type="ECO:0000256" key="1">
    <source>
        <dbReference type="SAM" id="MobiDB-lite"/>
    </source>
</evidence>
<proteinExistence type="predicted"/>
<feature type="transmembrane region" description="Helical" evidence="2">
    <location>
        <begin position="228"/>
        <end position="250"/>
    </location>
</feature>
<dbReference type="Proteomes" id="UP000579647">
    <property type="component" value="Unassembled WGS sequence"/>
</dbReference>
<evidence type="ECO:0000259" key="3">
    <source>
        <dbReference type="Pfam" id="PF02517"/>
    </source>
</evidence>
<dbReference type="InterPro" id="IPR052710">
    <property type="entry name" value="CAAX_protease"/>
</dbReference>
<keyword evidence="5" id="KW-1185">Reference proteome</keyword>
<feature type="transmembrane region" description="Helical" evidence="2">
    <location>
        <begin position="193"/>
        <end position="216"/>
    </location>
</feature>
<keyword evidence="2" id="KW-1133">Transmembrane helix</keyword>
<dbReference type="GO" id="GO:0004175">
    <property type="term" value="F:endopeptidase activity"/>
    <property type="evidence" value="ECO:0007669"/>
    <property type="project" value="UniProtKB-ARBA"/>
</dbReference>
<keyword evidence="2" id="KW-0472">Membrane</keyword>
<dbReference type="RefSeq" id="WP_184365827.1">
    <property type="nucleotide sequence ID" value="NZ_BAAAKM010000003.1"/>
</dbReference>
<dbReference type="Pfam" id="PF02517">
    <property type="entry name" value="Rce1-like"/>
    <property type="match status" value="1"/>
</dbReference>
<organism evidence="4 5">
    <name type="scientific">Nocardiopsis metallicus</name>
    <dbReference type="NCBI Taxonomy" id="179819"/>
    <lineage>
        <taxon>Bacteria</taxon>
        <taxon>Bacillati</taxon>
        <taxon>Actinomycetota</taxon>
        <taxon>Actinomycetes</taxon>
        <taxon>Streptosporangiales</taxon>
        <taxon>Nocardiopsidaceae</taxon>
        <taxon>Nocardiopsis</taxon>
    </lineage>
</organism>
<feature type="transmembrane region" description="Helical" evidence="2">
    <location>
        <begin position="139"/>
        <end position="162"/>
    </location>
</feature>
<sequence length="252" mass="25779">MPTEHPAHSPNHPQVAGAPAISTTPTAPDRPGWPEVVLGLLAAAISVFALVFLGPIGPLELGPVTLGLVVAAWSGIGGLVGFGVAYAVRIRSLAAFSVRRTSWRWMLAGAAWGVAALLLKGALILAITTLTGFDENPQGAYYDAAGGGALALVLTFLFLAVLTPVGEEFLFRGVIANALLRYGPVIGTLGSSAVFALFHGVNIVLPAAFVVGVVAAEVMRRSGSIWPAVAVHSVNNLALPLLVLLTGATAPV</sequence>
<comment type="caution">
    <text evidence="4">The sequence shown here is derived from an EMBL/GenBank/DDBJ whole genome shotgun (WGS) entry which is preliminary data.</text>
</comment>
<gene>
    <name evidence="4" type="ORF">HNR07_003484</name>
</gene>
<evidence type="ECO:0000313" key="4">
    <source>
        <dbReference type="EMBL" id="MBB5492347.1"/>
    </source>
</evidence>
<dbReference type="PANTHER" id="PTHR36435">
    <property type="entry name" value="SLR1288 PROTEIN"/>
    <property type="match status" value="1"/>
</dbReference>
<accession>A0A840WL04</accession>
<dbReference type="GO" id="GO:0080120">
    <property type="term" value="P:CAAX-box protein maturation"/>
    <property type="evidence" value="ECO:0007669"/>
    <property type="project" value="UniProtKB-ARBA"/>
</dbReference>
<feature type="transmembrane region" description="Helical" evidence="2">
    <location>
        <begin position="36"/>
        <end position="56"/>
    </location>
</feature>
<feature type="transmembrane region" description="Helical" evidence="2">
    <location>
        <begin position="109"/>
        <end position="133"/>
    </location>
</feature>
<feature type="region of interest" description="Disordered" evidence="1">
    <location>
        <begin position="1"/>
        <end position="25"/>
    </location>
</feature>